<sequence length="67" mass="6882">MKPTDNRTPGLPENPDIPVPHTPDPATPPGLPDIDLPPDGRPAGDGQPKSPPLPTPRPAAPDAGWVA</sequence>
<dbReference type="Proteomes" id="UP000290849">
    <property type="component" value="Unassembled WGS sequence"/>
</dbReference>
<reference evidence="2 3" key="1">
    <citation type="journal article" date="2017" name="Int. J. Syst. Evol. Microbiol.">
        <title>Achromobacter aloeverae sp. nov., isolated from the root of Aloe vera (L.) Burm.f.</title>
        <authorList>
            <person name="Kuncharoen N."/>
            <person name="Muramatsu Y."/>
            <person name="Shibata C."/>
            <person name="Kamakura Y."/>
            <person name="Nakagawa Y."/>
            <person name="Tanasupawat S."/>
        </authorList>
    </citation>
    <scope>NUCLEOTIDE SEQUENCE [LARGE SCALE GENOMIC DNA]</scope>
    <source>
        <strain evidence="2 3">AVA-1</strain>
    </source>
</reference>
<proteinExistence type="predicted"/>
<keyword evidence="3" id="KW-1185">Reference proteome</keyword>
<evidence type="ECO:0000313" key="2">
    <source>
        <dbReference type="EMBL" id="RXN93349.1"/>
    </source>
</evidence>
<gene>
    <name evidence="2" type="ORF">C7R54_06560</name>
</gene>
<name>A0A4Q1HQV1_9BURK</name>
<dbReference type="AlphaFoldDB" id="A0A4Q1HQV1"/>
<feature type="compositionally biased region" description="Pro residues" evidence="1">
    <location>
        <begin position="15"/>
        <end position="31"/>
    </location>
</feature>
<comment type="caution">
    <text evidence="2">The sequence shown here is derived from an EMBL/GenBank/DDBJ whole genome shotgun (WGS) entry which is preliminary data.</text>
</comment>
<evidence type="ECO:0000256" key="1">
    <source>
        <dbReference type="SAM" id="MobiDB-lite"/>
    </source>
</evidence>
<dbReference type="RefSeq" id="WP_129149305.1">
    <property type="nucleotide sequence ID" value="NZ_JBHSDO010000006.1"/>
</dbReference>
<accession>A0A4Q1HQV1</accession>
<organism evidence="2 3">
    <name type="scientific">Achromobacter aloeverae</name>
    <dbReference type="NCBI Taxonomy" id="1750518"/>
    <lineage>
        <taxon>Bacteria</taxon>
        <taxon>Pseudomonadati</taxon>
        <taxon>Pseudomonadota</taxon>
        <taxon>Betaproteobacteria</taxon>
        <taxon>Burkholderiales</taxon>
        <taxon>Alcaligenaceae</taxon>
        <taxon>Achromobacter</taxon>
    </lineage>
</organism>
<protein>
    <submittedName>
        <fullName evidence="2">Uncharacterized protein</fullName>
    </submittedName>
</protein>
<evidence type="ECO:0000313" key="3">
    <source>
        <dbReference type="Proteomes" id="UP000290849"/>
    </source>
</evidence>
<feature type="region of interest" description="Disordered" evidence="1">
    <location>
        <begin position="1"/>
        <end position="67"/>
    </location>
</feature>
<dbReference type="EMBL" id="PYAL01000001">
    <property type="protein sequence ID" value="RXN93349.1"/>
    <property type="molecule type" value="Genomic_DNA"/>
</dbReference>
<feature type="compositionally biased region" description="Pro residues" evidence="1">
    <location>
        <begin position="49"/>
        <end position="59"/>
    </location>
</feature>